<dbReference type="EMBL" id="JAEKMH010000001">
    <property type="protein sequence ID" value="MBJ3784513.1"/>
    <property type="molecule type" value="Genomic_DNA"/>
</dbReference>
<organism evidence="1 2">
    <name type="scientific">Devosia sediminis</name>
    <dbReference type="NCBI Taxonomy" id="2798801"/>
    <lineage>
        <taxon>Bacteria</taxon>
        <taxon>Pseudomonadati</taxon>
        <taxon>Pseudomonadota</taxon>
        <taxon>Alphaproteobacteria</taxon>
        <taxon>Hyphomicrobiales</taxon>
        <taxon>Devosiaceae</taxon>
        <taxon>Devosia</taxon>
    </lineage>
</organism>
<evidence type="ECO:0000313" key="1">
    <source>
        <dbReference type="EMBL" id="MBJ3784513.1"/>
    </source>
</evidence>
<reference evidence="1" key="1">
    <citation type="submission" date="2020-12" db="EMBL/GenBank/DDBJ databases">
        <title>Devosia sp. MSA67 isolated from Mo River.</title>
        <authorList>
            <person name="Ma F."/>
            <person name="Zi Z."/>
        </authorList>
    </citation>
    <scope>NUCLEOTIDE SEQUENCE</scope>
    <source>
        <strain evidence="1">MSA67</strain>
    </source>
</reference>
<dbReference type="Proteomes" id="UP000602124">
    <property type="component" value="Unassembled WGS sequence"/>
</dbReference>
<evidence type="ECO:0000313" key="2">
    <source>
        <dbReference type="Proteomes" id="UP000602124"/>
    </source>
</evidence>
<dbReference type="AlphaFoldDB" id="A0A934IXF4"/>
<gene>
    <name evidence="1" type="ORF">JEQ47_07270</name>
</gene>
<protein>
    <submittedName>
        <fullName evidence="1">Uncharacterized protein</fullName>
    </submittedName>
</protein>
<comment type="caution">
    <text evidence="1">The sequence shown here is derived from an EMBL/GenBank/DDBJ whole genome shotgun (WGS) entry which is preliminary data.</text>
</comment>
<sequence length="72" mass="8114">MIDSWETVAVIQASAANLRRTVAEAQAVIDRQAAETGRAYRQLGAARRQNRQLVAERTARHRAAILDYLTRH</sequence>
<accession>A0A934IXF4</accession>
<keyword evidence="2" id="KW-1185">Reference proteome</keyword>
<proteinExistence type="predicted"/>
<name>A0A934IXF4_9HYPH</name>
<dbReference type="RefSeq" id="WP_198875668.1">
    <property type="nucleotide sequence ID" value="NZ_JAEKMH010000001.1"/>
</dbReference>